<sequence length="175" mass="18217">MRLLTTRIMLGAIVACGLLLVQDALAMETLGLVLLLFSAAVAVVCSVASVAILRRNKTLLAAGILTTLAVIFILAFIRVWGLGSGEGYDVGHSRGLGAGSDVFLFLGLGFGGPAVLTLFLGSVWPVKDANPRRGARGKHGTRSTGSSVRRGAPRKPSASRPARPARPRASQSSVR</sequence>
<gene>
    <name evidence="3" type="ORF">Q9R02_05690</name>
</gene>
<feature type="compositionally biased region" description="Low complexity" evidence="1">
    <location>
        <begin position="154"/>
        <end position="175"/>
    </location>
</feature>
<evidence type="ECO:0000256" key="1">
    <source>
        <dbReference type="SAM" id="MobiDB-lite"/>
    </source>
</evidence>
<accession>A0ABT9IM60</accession>
<evidence type="ECO:0000313" key="3">
    <source>
        <dbReference type="EMBL" id="MDP5226645.1"/>
    </source>
</evidence>
<feature type="region of interest" description="Disordered" evidence="1">
    <location>
        <begin position="131"/>
        <end position="175"/>
    </location>
</feature>
<dbReference type="Proteomes" id="UP001232725">
    <property type="component" value="Unassembled WGS sequence"/>
</dbReference>
<feature type="transmembrane region" description="Helical" evidence="2">
    <location>
        <begin position="102"/>
        <end position="126"/>
    </location>
</feature>
<name>A0ABT9IM60_9MICC</name>
<evidence type="ECO:0000256" key="2">
    <source>
        <dbReference type="SAM" id="Phobius"/>
    </source>
</evidence>
<keyword evidence="4" id="KW-1185">Reference proteome</keyword>
<keyword evidence="2" id="KW-0472">Membrane</keyword>
<protein>
    <submittedName>
        <fullName evidence="3">Uncharacterized protein</fullName>
    </submittedName>
</protein>
<evidence type="ECO:0000313" key="4">
    <source>
        <dbReference type="Proteomes" id="UP001232725"/>
    </source>
</evidence>
<comment type="caution">
    <text evidence="3">The sequence shown here is derived from an EMBL/GenBank/DDBJ whole genome shotgun (WGS) entry which is preliminary data.</text>
</comment>
<feature type="transmembrane region" description="Helical" evidence="2">
    <location>
        <begin position="60"/>
        <end position="82"/>
    </location>
</feature>
<organism evidence="3 4">
    <name type="scientific">Arthrobacter horti</name>
    <dbReference type="NCBI Taxonomy" id="3068273"/>
    <lineage>
        <taxon>Bacteria</taxon>
        <taxon>Bacillati</taxon>
        <taxon>Actinomycetota</taxon>
        <taxon>Actinomycetes</taxon>
        <taxon>Micrococcales</taxon>
        <taxon>Micrococcaceae</taxon>
        <taxon>Arthrobacter</taxon>
    </lineage>
</organism>
<keyword evidence="2" id="KW-1133">Transmembrane helix</keyword>
<dbReference type="RefSeq" id="WP_305995688.1">
    <property type="nucleotide sequence ID" value="NZ_JAVALS010000002.1"/>
</dbReference>
<feature type="transmembrane region" description="Helical" evidence="2">
    <location>
        <begin position="36"/>
        <end position="53"/>
    </location>
</feature>
<reference evidence="3 4" key="1">
    <citation type="submission" date="2023-08" db="EMBL/GenBank/DDBJ databases">
        <title>Arthrobacter horti sp. nov., isolated from forest soil.</title>
        <authorList>
            <person name="Park M."/>
        </authorList>
    </citation>
    <scope>NUCLEOTIDE SEQUENCE [LARGE SCALE GENOMIC DNA]</scope>
    <source>
        <strain evidence="3 4">YJM1</strain>
    </source>
</reference>
<proteinExistence type="predicted"/>
<keyword evidence="2" id="KW-0812">Transmembrane</keyword>
<dbReference type="EMBL" id="JAVALS010000002">
    <property type="protein sequence ID" value="MDP5226645.1"/>
    <property type="molecule type" value="Genomic_DNA"/>
</dbReference>